<proteinExistence type="predicted"/>
<accession>A0A6J6I6Z3</accession>
<protein>
    <submittedName>
        <fullName evidence="1">Unannotated protein</fullName>
    </submittedName>
</protein>
<organism evidence="1">
    <name type="scientific">freshwater metagenome</name>
    <dbReference type="NCBI Taxonomy" id="449393"/>
    <lineage>
        <taxon>unclassified sequences</taxon>
        <taxon>metagenomes</taxon>
        <taxon>ecological metagenomes</taxon>
    </lineage>
</organism>
<gene>
    <name evidence="1" type="ORF">UFOPK1827_02070</name>
</gene>
<dbReference type="AlphaFoldDB" id="A0A6J6I6Z3"/>
<reference evidence="1" key="1">
    <citation type="submission" date="2020-05" db="EMBL/GenBank/DDBJ databases">
        <authorList>
            <person name="Chiriac C."/>
            <person name="Salcher M."/>
            <person name="Ghai R."/>
            <person name="Kavagutti S V."/>
        </authorList>
    </citation>
    <scope>NUCLEOTIDE SEQUENCE</scope>
</reference>
<dbReference type="EMBL" id="CAEZUO010000183">
    <property type="protein sequence ID" value="CAB4622271.1"/>
    <property type="molecule type" value="Genomic_DNA"/>
</dbReference>
<sequence>MFGALRSGSLPVLRYANSHLGFESACGESLIIVLRSSFSGIQGLPQSRPFEKVQSSVRMMPLAPAALARSRRCTMTSRPPLQYIWKSSCEFTAATSSIERLPNELRPIGMPRFAAARATATSPSGCTACTPVGEMMTGIEMSRPKTEVFIERSACRPATCGASPS</sequence>
<name>A0A6J6I6Z3_9ZZZZ</name>
<evidence type="ECO:0000313" key="1">
    <source>
        <dbReference type="EMBL" id="CAB4622271.1"/>
    </source>
</evidence>